<dbReference type="AlphaFoldDB" id="W1J9J6"/>
<accession>W1J9J6</accession>
<sequence length="75" mass="8282">MLLASGGWIAQMIAQALHIHESTVSRHLKDFIAQEKFTPENGGSDSHLSAEQTANLIDYLTANLFHTTEQIVGYI</sequence>
<comment type="caution">
    <text evidence="1">The sequence shown here is derived from an EMBL/GenBank/DDBJ whole genome shotgun (WGS) entry which is preliminary data.</text>
</comment>
<protein>
    <submittedName>
        <fullName evidence="1">Transposase</fullName>
    </submittedName>
</protein>
<evidence type="ECO:0000313" key="1">
    <source>
        <dbReference type="EMBL" id="CDL86180.1"/>
    </source>
</evidence>
<organism evidence="1 2">
    <name type="scientific">Xenorhabdus cabanillasii JM26</name>
    <dbReference type="NCBI Taxonomy" id="1427517"/>
    <lineage>
        <taxon>Bacteria</taxon>
        <taxon>Pseudomonadati</taxon>
        <taxon>Pseudomonadota</taxon>
        <taxon>Gammaproteobacteria</taxon>
        <taxon>Enterobacterales</taxon>
        <taxon>Morganellaceae</taxon>
        <taxon>Xenorhabdus</taxon>
    </lineage>
</organism>
<name>W1J9J6_9GAMM</name>
<proteinExistence type="predicted"/>
<dbReference type="Proteomes" id="UP000019197">
    <property type="component" value="Unassembled WGS sequence"/>
</dbReference>
<reference evidence="1 2" key="1">
    <citation type="submission" date="2013-11" db="EMBL/GenBank/DDBJ databases">
        <title>Draft genome sequence and annotation of the entomopathogenic bacterium, Xenorhabdus cabanillasi strain JM26.</title>
        <authorList>
            <person name="Gualtieri M."/>
            <person name="Ogier J.C."/>
            <person name="Pages S."/>
            <person name="Givaudan A."/>
            <person name="Gaudriault S."/>
        </authorList>
    </citation>
    <scope>NUCLEOTIDE SEQUENCE [LARGE SCALE GENOMIC DNA]</scope>
    <source>
        <strain evidence="1 2">JM26</strain>
    </source>
</reference>
<evidence type="ECO:0000313" key="2">
    <source>
        <dbReference type="Proteomes" id="UP000019197"/>
    </source>
</evidence>
<dbReference type="SUPFAM" id="SSF46689">
    <property type="entry name" value="Homeodomain-like"/>
    <property type="match status" value="1"/>
</dbReference>
<gene>
    <name evidence="1" type="ORF">XCR1_2810002</name>
</gene>
<dbReference type="EMBL" id="CBXE010000203">
    <property type="protein sequence ID" value="CDL86180.1"/>
    <property type="molecule type" value="Genomic_DNA"/>
</dbReference>
<dbReference type="InterPro" id="IPR009057">
    <property type="entry name" value="Homeodomain-like_sf"/>
</dbReference>